<comment type="caution">
    <text evidence="2">The sequence shown here is derived from an EMBL/GenBank/DDBJ whole genome shotgun (WGS) entry which is preliminary data.</text>
</comment>
<gene>
    <name evidence="2" type="primary">pgl_1</name>
    <name evidence="2" type="ORF">RN51_00675</name>
</gene>
<proteinExistence type="inferred from homology"/>
<comment type="similarity">
    <text evidence="1">Belongs to the cycloisomerase 2 family.</text>
</comment>
<name>A0A0F0KWH5_9MICO</name>
<dbReference type="SUPFAM" id="SSF51004">
    <property type="entry name" value="C-terminal (heme d1) domain of cytochrome cd1-nitrite reductase"/>
    <property type="match status" value="1"/>
</dbReference>
<keyword evidence="2" id="KW-0378">Hydrolase</keyword>
<sequence length="369" mass="38348">MTRFWLGGYGPAMDGSADGIGLLAGDEGREASTLAYRGAAVEVPSPSWLAQHPTLDVVYAALEGDSAVQAFVRAGEGVLVPLGAPAPVGQYVCHVAVAPNGSALIASCYGDGRVVRLGLDPEGRIVPAKADAAAALRAALFGDDADPDAPAPTPPGDGVAAVDPYGVGGDRVSHAHAAVFLPDGRVATTDLGFDLVRFWRQGGSGLVLDHEVVLPLGTGPRHMVLHPSGHLHVVTEYSCEVFTLGRAVDGTWSVVSVTLTSPISEVGTDFPAELARTRDGQFLYTALRGSNTIAALRVRGGGEALESVALADSGVDWPRHHLVHEGKMLVAGQRSDTISLIDLDERTGAPLGVRHEAQVPTPTHFLPVR</sequence>
<dbReference type="InterPro" id="IPR050282">
    <property type="entry name" value="Cycloisomerase_2"/>
</dbReference>
<dbReference type="RefSeq" id="WP_045262629.1">
    <property type="nucleotide sequence ID" value="NZ_JYIV01000017.1"/>
</dbReference>
<dbReference type="PANTHER" id="PTHR30344">
    <property type="entry name" value="6-PHOSPHOGLUCONOLACTONASE-RELATED"/>
    <property type="match status" value="1"/>
</dbReference>
<dbReference type="Gene3D" id="2.130.10.10">
    <property type="entry name" value="YVTN repeat-like/Quinoprotein amine dehydrogenase"/>
    <property type="match status" value="1"/>
</dbReference>
<dbReference type="EC" id="3.1.1.31" evidence="2"/>
<dbReference type="PATRIC" id="fig|82380.10.peg.674"/>
<evidence type="ECO:0000313" key="3">
    <source>
        <dbReference type="Proteomes" id="UP000033725"/>
    </source>
</evidence>
<dbReference type="OrthoDB" id="9790815at2"/>
<dbReference type="Pfam" id="PF10282">
    <property type="entry name" value="Lactonase"/>
    <property type="match status" value="1"/>
</dbReference>
<reference evidence="2 3" key="1">
    <citation type="submission" date="2015-02" db="EMBL/GenBank/DDBJ databases">
        <title>Draft genome sequences of ten Microbacterium spp. with emphasis on heavy metal contaminated environments.</title>
        <authorList>
            <person name="Corretto E."/>
        </authorList>
    </citation>
    <scope>NUCLEOTIDE SEQUENCE [LARGE SCALE GENOMIC DNA]</scope>
    <source>
        <strain evidence="2 3">BEL163</strain>
    </source>
</reference>
<dbReference type="EMBL" id="JYIV01000017">
    <property type="protein sequence ID" value="KJL25228.1"/>
    <property type="molecule type" value="Genomic_DNA"/>
</dbReference>
<dbReference type="InterPro" id="IPR019405">
    <property type="entry name" value="Lactonase_7-beta_prop"/>
</dbReference>
<evidence type="ECO:0000256" key="1">
    <source>
        <dbReference type="ARBA" id="ARBA00005564"/>
    </source>
</evidence>
<dbReference type="InterPro" id="IPR011048">
    <property type="entry name" value="Haem_d1_sf"/>
</dbReference>
<dbReference type="PANTHER" id="PTHR30344:SF1">
    <property type="entry name" value="6-PHOSPHOGLUCONOLACTONASE"/>
    <property type="match status" value="1"/>
</dbReference>
<evidence type="ECO:0000313" key="2">
    <source>
        <dbReference type="EMBL" id="KJL25228.1"/>
    </source>
</evidence>
<dbReference type="AlphaFoldDB" id="A0A0F0KWH5"/>
<protein>
    <submittedName>
        <fullName evidence="2">6-phosphogluconolactonase</fullName>
        <ecNumber evidence="2">3.1.1.31</ecNumber>
    </submittedName>
</protein>
<organism evidence="2 3">
    <name type="scientific">Microbacterium oxydans</name>
    <dbReference type="NCBI Taxonomy" id="82380"/>
    <lineage>
        <taxon>Bacteria</taxon>
        <taxon>Bacillati</taxon>
        <taxon>Actinomycetota</taxon>
        <taxon>Actinomycetes</taxon>
        <taxon>Micrococcales</taxon>
        <taxon>Microbacteriaceae</taxon>
        <taxon>Microbacterium</taxon>
    </lineage>
</organism>
<dbReference type="Proteomes" id="UP000033725">
    <property type="component" value="Unassembled WGS sequence"/>
</dbReference>
<dbReference type="InterPro" id="IPR015943">
    <property type="entry name" value="WD40/YVTN_repeat-like_dom_sf"/>
</dbReference>
<accession>A0A0F0KWH5</accession>
<dbReference type="GO" id="GO:0017057">
    <property type="term" value="F:6-phosphogluconolactonase activity"/>
    <property type="evidence" value="ECO:0007669"/>
    <property type="project" value="UniProtKB-EC"/>
</dbReference>